<protein>
    <submittedName>
        <fullName evidence="1">Uncharacterized protein</fullName>
    </submittedName>
</protein>
<dbReference type="Proteomes" id="UP000224877">
    <property type="component" value="Segment"/>
</dbReference>
<gene>
    <name evidence="1" type="ORF">BPT24_287</name>
</gene>
<evidence type="ECO:0000313" key="2">
    <source>
        <dbReference type="Proteomes" id="UP000224877"/>
    </source>
</evidence>
<sequence>MSIFKKEPLFRGKKKDTIIDYTDDEIKDVLRNIFDGVYNKGEILKTLSIMECRTDDIKPFFDECGLEGWYYLDLQDVFRVMSANFIIKLELDKGERTDTITIQRGRRGKQLYVRDITDDFNSITDKFKDLLKQFNDARSKDV</sequence>
<keyword evidence="2" id="KW-1185">Reference proteome</keyword>
<accession>A0A1B4XX66</accession>
<organism evidence="1 2">
    <name type="scientific">Tenacibaculum phage pT24</name>
    <dbReference type="NCBI Taxonomy" id="1880590"/>
    <lineage>
        <taxon>Viruses</taxon>
        <taxon>Duplodnaviria</taxon>
        <taxon>Heunggongvirae</taxon>
        <taxon>Uroviricota</taxon>
        <taxon>Caudoviricetes</taxon>
        <taxon>Kungbxnavirus</taxon>
        <taxon>Kungbxnavirus pT24</taxon>
    </lineage>
</organism>
<name>A0A1B4XX66_9CAUD</name>
<dbReference type="EMBL" id="LC168164">
    <property type="protein sequence ID" value="BAV39404.1"/>
    <property type="molecule type" value="Genomic_DNA"/>
</dbReference>
<evidence type="ECO:0000313" key="1">
    <source>
        <dbReference type="EMBL" id="BAV39404.1"/>
    </source>
</evidence>
<proteinExistence type="predicted"/>
<reference evidence="1 2" key="1">
    <citation type="submission" date="2016-07" db="EMBL/GenBank/DDBJ databases">
        <title>Characterization of three bacteriophages infecting bacteria isolated from shrimp culture pond water.</title>
        <authorList>
            <person name="Khoa H.V."/>
        </authorList>
    </citation>
    <scope>NUCLEOTIDE SEQUENCE [LARGE SCALE GENOMIC DNA]</scope>
</reference>